<feature type="region of interest" description="Disordered" evidence="1">
    <location>
        <begin position="1032"/>
        <end position="1063"/>
    </location>
</feature>
<sequence>MTSVVGMAPSSQPPVQPPHASCEASASSDSFFDLPHHHRRRSGSGASSRPQSPDGDSTTFSSALEEFGLPSISSDFELDTSFVANNEARGPATQVIPPTPPAVDELGPMPDIKLRNQTATARGKRSSLMERPRSWLGPSTKVAKDSWNALVEKSGTTSKDDTSHPTRSPYGPESFANFARRSWMSRSSRSPSPKDRPDLAPGAGNPGREGVSTRARASSKTKSSKSPHRLQVITTNDQEEGSRQAAPLKPASLSITRATSYLSKMKPRQQGSIFGRDGPDSDHSCASSATSLNRTSDGVHTSTSRSICSDGNTHTPITDESCNEATPRLRDPLWSSFKTLDAEVKSFVSAKQTATRVARIQSGLLPFLRSTRNHPSNKTISLEDVERRVLVLNKWWSSLLEMLQGPLPQPIPGIDRPILLEAATMLMMRPEWRMTISYMQPLSERSPLERVRSRSWTNVSKSAADSSTFSQSQIHTGSAEHKIRTMFVSNLARQMAHVVDKMSLRHAPLSLVNFSGKTCAYAFFFCPGVADVLVRLWGLTPELIRRTGTELGLPRKDTGESEDIVALFPPTLGVLGWTSPRSVWDTLKKVPKMTMLTKVPWTGPWVTRWKGRDTDLFFIFCKYFHVLSDQFIPAGLPLSEKARAPAFALVHAQLLSIIDSTIHRQTSPDQSSGAPPIIDAAHGSDATAVALPLPPTTNLLKSMSENRLVILLKDFFSDDAAELSGARHTYAETFAGLIKAAARKTSLYNNAACFALCDFLEEVLMIYHEFETASTTYIDWPFWIDVCQKMASSMNTMTEVRLLSLVFTIWDALAKDSHRKASICLEWLLTEESFNTFFNNWCPMVRAYYQRLVCWRMCRYTGDPTDSEMDLEIYHVASARLRQNWAHYLYMKKTAAESRRIPPSTAPMSPAMGKKFMIIRQEASLPQKGLFMGFDTFARGGTATGTNGPWPTGSDTDAASTGSGTGTATGGDSSSRSETNKKRWSLIGKVLSMASSSHTAPSSSAASSSDAFPHSKSLTDLTGLRRELAEPATLVPASSSSTSLSTSRAKTAPSSETDSLGSSPVFDEQRYIFKFILGWQQNPGPARDRYLVRPLLPAATQDWMKVQRAPLPLPLQVRPVPAQQSNSSSSPSPSPSQLEVSDHRPVDDASQPGLRQSRTGGEGAEEGNAPISRTASVEEWLRNTPNSNACAFEDAPAPTTAPAPAPASTATPTADEDAAAAAAAAADATEATSDEEHTQAQRPTSLLPPDHPYREWFPEPIEPSGIYAHNATYCGRALAEWAQVVLECNIFTERRHDDGVERLCDVEVPFLGVDGFRKG</sequence>
<feature type="compositionally biased region" description="Polar residues" evidence="1">
    <location>
        <begin position="1048"/>
        <end position="1062"/>
    </location>
</feature>
<dbReference type="OrthoDB" id="296767at2759"/>
<proteinExistence type="predicted"/>
<dbReference type="InterPro" id="IPR013887">
    <property type="entry name" value="UPF0592"/>
</dbReference>
<feature type="compositionally biased region" description="Low complexity" evidence="1">
    <location>
        <begin position="1206"/>
        <end position="1231"/>
    </location>
</feature>
<gene>
    <name evidence="2" type="ORF">CPUR_03285</name>
</gene>
<dbReference type="eggNOG" id="ENOG502R8B9">
    <property type="taxonomic scope" value="Eukaryota"/>
</dbReference>
<feature type="region of interest" description="Disordered" evidence="1">
    <location>
        <begin position="1119"/>
        <end position="1172"/>
    </location>
</feature>
<feature type="region of interest" description="Disordered" evidence="1">
    <location>
        <begin position="83"/>
        <end position="312"/>
    </location>
</feature>
<evidence type="ECO:0000313" key="2">
    <source>
        <dbReference type="EMBL" id="CCE35297.1"/>
    </source>
</evidence>
<feature type="compositionally biased region" description="Basic residues" evidence="1">
    <location>
        <begin position="217"/>
        <end position="228"/>
    </location>
</feature>
<feature type="region of interest" description="Disordered" evidence="1">
    <location>
        <begin position="1"/>
        <end position="66"/>
    </location>
</feature>
<reference evidence="2 3" key="1">
    <citation type="journal article" date="2013" name="PLoS Genet.">
        <title>Plant-symbiotic fungi as chemical engineers: Multi-genome analysis of the Clavicipitaceae reveals dynamics of alkaloid loci.</title>
        <authorList>
            <person name="Schardl C.L."/>
            <person name="Young C.A."/>
            <person name="Hesse U."/>
            <person name="Amyotte S.G."/>
            <person name="Andreeva K."/>
            <person name="Calie P.J."/>
            <person name="Fleetwood D.J."/>
            <person name="Haws D.C."/>
            <person name="Moore N."/>
            <person name="Oeser B."/>
            <person name="Panaccione D.G."/>
            <person name="Schweri K.K."/>
            <person name="Voisey C.R."/>
            <person name="Farman M.L."/>
            <person name="Jaromczyk J.W."/>
            <person name="Roe B.A."/>
            <person name="O'Sullivan D.M."/>
            <person name="Scott B."/>
            <person name="Tudzynski P."/>
            <person name="An Z."/>
            <person name="Arnaoudova E.G."/>
            <person name="Bullock C.T."/>
            <person name="Charlton N.D."/>
            <person name="Chen L."/>
            <person name="Cox M."/>
            <person name="Dinkins R.D."/>
            <person name="Florea S."/>
            <person name="Glenn A.E."/>
            <person name="Gordon A."/>
            <person name="Gueldener U."/>
            <person name="Harris D.R."/>
            <person name="Hollin W."/>
            <person name="Jaromczyk J."/>
            <person name="Johnson R.D."/>
            <person name="Khan A.K."/>
            <person name="Leistner E."/>
            <person name="Leuchtmann A."/>
            <person name="Li C."/>
            <person name="Liu J."/>
            <person name="Liu J."/>
            <person name="Liu M."/>
            <person name="Mace W."/>
            <person name="Machado C."/>
            <person name="Nagabhyru P."/>
            <person name="Pan J."/>
            <person name="Schmid J."/>
            <person name="Sugawara K."/>
            <person name="Steiner U."/>
            <person name="Takach J.E."/>
            <person name="Tanaka E."/>
            <person name="Webb J.S."/>
            <person name="Wilson E.V."/>
            <person name="Wiseman J.L."/>
            <person name="Yoshida R."/>
            <person name="Zeng Z."/>
        </authorList>
    </citation>
    <scope>NUCLEOTIDE SEQUENCE [LARGE SCALE GENOMIC DNA]</scope>
    <source>
        <strain evidence="2 3">20.1</strain>
    </source>
</reference>
<accession>M1W7E9</accession>
<feature type="compositionally biased region" description="Low complexity" evidence="1">
    <location>
        <begin position="180"/>
        <end position="191"/>
    </location>
</feature>
<organism evidence="2 3">
    <name type="scientific">Claviceps purpurea (strain 20.1)</name>
    <name type="common">Ergot fungus</name>
    <name type="synonym">Sphacelia segetum</name>
    <dbReference type="NCBI Taxonomy" id="1111077"/>
    <lineage>
        <taxon>Eukaryota</taxon>
        <taxon>Fungi</taxon>
        <taxon>Dikarya</taxon>
        <taxon>Ascomycota</taxon>
        <taxon>Pezizomycotina</taxon>
        <taxon>Sordariomycetes</taxon>
        <taxon>Hypocreomycetidae</taxon>
        <taxon>Hypocreales</taxon>
        <taxon>Clavicipitaceae</taxon>
        <taxon>Claviceps</taxon>
    </lineage>
</organism>
<feature type="compositionally biased region" description="Polar residues" evidence="1">
    <location>
        <begin position="50"/>
        <end position="62"/>
    </location>
</feature>
<feature type="compositionally biased region" description="Low complexity" evidence="1">
    <location>
        <begin position="1038"/>
        <end position="1047"/>
    </location>
</feature>
<dbReference type="EMBL" id="CAGA01000190">
    <property type="protein sequence ID" value="CCE35297.1"/>
    <property type="molecule type" value="Genomic_DNA"/>
</dbReference>
<comment type="caution">
    <text evidence="2">The sequence shown here is derived from an EMBL/GenBank/DDBJ whole genome shotgun (WGS) entry which is preliminary data.</text>
</comment>
<dbReference type="STRING" id="1111077.M1W7E9"/>
<feature type="compositionally biased region" description="Low complexity" evidence="1">
    <location>
        <begin position="952"/>
        <end position="962"/>
    </location>
</feature>
<dbReference type="VEuPathDB" id="FungiDB:CPUR_03285"/>
<evidence type="ECO:0008006" key="4">
    <source>
        <dbReference type="Google" id="ProtNLM"/>
    </source>
</evidence>
<evidence type="ECO:0000313" key="3">
    <source>
        <dbReference type="Proteomes" id="UP000016801"/>
    </source>
</evidence>
<feature type="compositionally biased region" description="Polar residues" evidence="1">
    <location>
        <begin position="284"/>
        <end position="312"/>
    </location>
</feature>
<dbReference type="HOGENOM" id="CLU_003877_0_0_1"/>
<dbReference type="Proteomes" id="UP000016801">
    <property type="component" value="Unassembled WGS sequence"/>
</dbReference>
<dbReference type="PANTHER" id="PTHR37988">
    <property type="entry name" value="UPF0592 MEMBRANE PROTEIN C7D4.03C"/>
    <property type="match status" value="1"/>
</dbReference>
<dbReference type="PhylomeDB" id="M1W7E9"/>
<evidence type="ECO:0000256" key="1">
    <source>
        <dbReference type="SAM" id="MobiDB-lite"/>
    </source>
</evidence>
<dbReference type="Pfam" id="PF08578">
    <property type="entry name" value="DUF1765"/>
    <property type="match status" value="1"/>
</dbReference>
<name>M1W7E9_CLAP2</name>
<feature type="region of interest" description="Disordered" evidence="1">
    <location>
        <begin position="1187"/>
        <end position="1257"/>
    </location>
</feature>
<feature type="compositionally biased region" description="Polar residues" evidence="1">
    <location>
        <begin position="253"/>
        <end position="262"/>
    </location>
</feature>
<feature type="region of interest" description="Disordered" evidence="1">
    <location>
        <begin position="942"/>
        <end position="981"/>
    </location>
</feature>
<protein>
    <recommendedName>
        <fullName evidence="4">DUF1765-domain-containing protein</fullName>
    </recommendedName>
</protein>
<keyword evidence="3" id="KW-1185">Reference proteome</keyword>
<feature type="compositionally biased region" description="Low complexity" evidence="1">
    <location>
        <begin position="1119"/>
        <end position="1137"/>
    </location>
</feature>
<dbReference type="PANTHER" id="PTHR37988:SF1">
    <property type="entry name" value="UPF0592 MEMBRANE PROTEIN C7D4.03C"/>
    <property type="match status" value="1"/>
</dbReference>